<comment type="subcellular location">
    <subcellularLocation>
        <location evidence="1 7">Cell membrane</location>
        <topology evidence="1 7">Multi-pass membrane protein</topology>
    </subcellularLocation>
</comment>
<dbReference type="PROSITE" id="PS50928">
    <property type="entry name" value="ABC_TM1"/>
    <property type="match status" value="1"/>
</dbReference>
<evidence type="ECO:0000256" key="4">
    <source>
        <dbReference type="ARBA" id="ARBA00022692"/>
    </source>
</evidence>
<dbReference type="InterPro" id="IPR000515">
    <property type="entry name" value="MetI-like"/>
</dbReference>
<protein>
    <recommendedName>
        <fullName evidence="8">ABC transmembrane type-1 domain-containing protein</fullName>
    </recommendedName>
</protein>
<evidence type="ECO:0000313" key="9">
    <source>
        <dbReference type="EMBL" id="AKJ08817.1"/>
    </source>
</evidence>
<dbReference type="CDD" id="cd06261">
    <property type="entry name" value="TM_PBP2"/>
    <property type="match status" value="1"/>
</dbReference>
<feature type="transmembrane region" description="Helical" evidence="7">
    <location>
        <begin position="198"/>
        <end position="224"/>
    </location>
</feature>
<name>A0ABM5TD16_9ACTN</name>
<evidence type="ECO:0000256" key="5">
    <source>
        <dbReference type="ARBA" id="ARBA00022989"/>
    </source>
</evidence>
<dbReference type="RefSeq" id="WP_208896917.1">
    <property type="nucleotide sequence ID" value="NZ_CP011497.1"/>
</dbReference>
<dbReference type="InterPro" id="IPR050366">
    <property type="entry name" value="BP-dependent_transpt_permease"/>
</dbReference>
<evidence type="ECO:0000256" key="7">
    <source>
        <dbReference type="RuleBase" id="RU363032"/>
    </source>
</evidence>
<dbReference type="InterPro" id="IPR035906">
    <property type="entry name" value="MetI-like_sf"/>
</dbReference>
<keyword evidence="4 7" id="KW-0812">Transmembrane</keyword>
<evidence type="ECO:0000256" key="2">
    <source>
        <dbReference type="ARBA" id="ARBA00022448"/>
    </source>
</evidence>
<evidence type="ECO:0000256" key="6">
    <source>
        <dbReference type="ARBA" id="ARBA00023136"/>
    </source>
</evidence>
<evidence type="ECO:0000259" key="8">
    <source>
        <dbReference type="PROSITE" id="PS50928"/>
    </source>
</evidence>
<reference evidence="9 10" key="1">
    <citation type="journal article" date="2015" name="ISME J.">
        <title>Draft Genome Sequence of Streptomyces incarnatus NRRL8089, which Produces the Nucleoside Antibiotic Sinefungin.</title>
        <authorList>
            <person name="Oshima K."/>
            <person name="Hattori M."/>
            <person name="Shimizu H."/>
            <person name="Fukuda K."/>
            <person name="Nemoto M."/>
            <person name="Inagaki K."/>
            <person name="Tamura T."/>
        </authorList>
    </citation>
    <scope>NUCLEOTIDE SEQUENCE [LARGE SCALE GENOMIC DNA]</scope>
    <source>
        <strain evidence="9 10">NRRL 8089</strain>
    </source>
</reference>
<keyword evidence="5 7" id="KW-1133">Transmembrane helix</keyword>
<evidence type="ECO:0000313" key="10">
    <source>
        <dbReference type="Proteomes" id="UP000035366"/>
    </source>
</evidence>
<comment type="similarity">
    <text evidence="7">Belongs to the binding-protein-dependent transport system permease family.</text>
</comment>
<keyword evidence="6 7" id="KW-0472">Membrane</keyword>
<dbReference type="PANTHER" id="PTHR43386">
    <property type="entry name" value="OLIGOPEPTIDE TRANSPORT SYSTEM PERMEASE PROTEIN APPC"/>
    <property type="match status" value="1"/>
</dbReference>
<dbReference type="PANTHER" id="PTHR43386:SF25">
    <property type="entry name" value="PEPTIDE ABC TRANSPORTER PERMEASE PROTEIN"/>
    <property type="match status" value="1"/>
</dbReference>
<gene>
    <name evidence="9" type="ORF">ABB07_01825</name>
</gene>
<evidence type="ECO:0000256" key="1">
    <source>
        <dbReference type="ARBA" id="ARBA00004651"/>
    </source>
</evidence>
<feature type="transmembrane region" description="Helical" evidence="7">
    <location>
        <begin position="20"/>
        <end position="38"/>
    </location>
</feature>
<evidence type="ECO:0000256" key="3">
    <source>
        <dbReference type="ARBA" id="ARBA00022475"/>
    </source>
</evidence>
<organism evidence="9 10">
    <name type="scientific">Streptomyces incarnatus</name>
    <dbReference type="NCBI Taxonomy" id="665007"/>
    <lineage>
        <taxon>Bacteria</taxon>
        <taxon>Bacillati</taxon>
        <taxon>Actinomycetota</taxon>
        <taxon>Actinomycetes</taxon>
        <taxon>Kitasatosporales</taxon>
        <taxon>Streptomycetaceae</taxon>
        <taxon>Streptomyces</taxon>
    </lineage>
</organism>
<keyword evidence="2 7" id="KW-0813">Transport</keyword>
<feature type="domain" description="ABC transmembrane type-1" evidence="8">
    <location>
        <begin position="78"/>
        <end position="267"/>
    </location>
</feature>
<dbReference type="Pfam" id="PF00528">
    <property type="entry name" value="BPD_transp_1"/>
    <property type="match status" value="1"/>
</dbReference>
<feature type="transmembrane region" description="Helical" evidence="7">
    <location>
        <begin position="118"/>
        <end position="137"/>
    </location>
</feature>
<accession>A0ABM5TD16</accession>
<dbReference type="SUPFAM" id="SSF161098">
    <property type="entry name" value="MetI-like"/>
    <property type="match status" value="1"/>
</dbReference>
<dbReference type="EMBL" id="CP011497">
    <property type="protein sequence ID" value="AKJ08817.1"/>
    <property type="molecule type" value="Genomic_DNA"/>
</dbReference>
<keyword evidence="3" id="KW-1003">Cell membrane</keyword>
<dbReference type="Gene3D" id="1.10.3720.10">
    <property type="entry name" value="MetI-like"/>
    <property type="match status" value="1"/>
</dbReference>
<sequence length="289" mass="29909">MITRISRRLAAALPTASARIAAVLLLGVLVLTAFGPALTPYDPLAQNPDAILRGPGLHHPFGTDELGRDVLSRLVTGTRPTVLSALAMVGIGVVGGALPGIASVLLGRRAAGVALRGVDALLTLPTVVVAIAVAGVFGNGPATAALAVGALFAPRLLRVVRAEALGYAHTQYVEAAELLGASRLWIVRRHIWRKTLPTLGVTTALTAGYAVLATTGLAFLGLGVQPPHPTWGGMLTGTVQQLWQDAWGPLWPGLFIIATVWSCNALADTLRRGEPVAAVPGTVKEALRV</sequence>
<dbReference type="Proteomes" id="UP000035366">
    <property type="component" value="Chromosome"/>
</dbReference>
<feature type="transmembrane region" description="Helical" evidence="7">
    <location>
        <begin position="82"/>
        <end position="106"/>
    </location>
</feature>
<proteinExistence type="inferred from homology"/>
<keyword evidence="10" id="KW-1185">Reference proteome</keyword>